<proteinExistence type="predicted"/>
<keyword evidence="5" id="KW-0325">Glycoprotein</keyword>
<evidence type="ECO:0000256" key="1">
    <source>
        <dbReference type="ARBA" id="ARBA00004141"/>
    </source>
</evidence>
<dbReference type="InterPro" id="IPR000073">
    <property type="entry name" value="AB_hydrolase_1"/>
</dbReference>
<feature type="transmembrane region" description="Helical" evidence="7">
    <location>
        <begin position="409"/>
        <end position="430"/>
    </location>
</feature>
<evidence type="ECO:0000256" key="6">
    <source>
        <dbReference type="SAM" id="MobiDB-lite"/>
    </source>
</evidence>
<dbReference type="Pfam" id="PF07690">
    <property type="entry name" value="MFS_1"/>
    <property type="match status" value="1"/>
</dbReference>
<dbReference type="PANTHER" id="PTHR23502">
    <property type="entry name" value="MAJOR FACILITATOR SUPERFAMILY"/>
    <property type="match status" value="1"/>
</dbReference>
<feature type="transmembrane region" description="Helical" evidence="7">
    <location>
        <begin position="364"/>
        <end position="388"/>
    </location>
</feature>
<feature type="transmembrane region" description="Helical" evidence="7">
    <location>
        <begin position="322"/>
        <end position="344"/>
    </location>
</feature>
<feature type="region of interest" description="Disordered" evidence="6">
    <location>
        <begin position="1"/>
        <end position="20"/>
    </location>
</feature>
<dbReference type="InterPro" id="IPR013595">
    <property type="entry name" value="Pept_S33_TAP-like_C"/>
</dbReference>
<dbReference type="Proteomes" id="UP001498476">
    <property type="component" value="Unassembled WGS sequence"/>
</dbReference>
<feature type="transmembrane region" description="Helical" evidence="7">
    <location>
        <begin position="436"/>
        <end position="460"/>
    </location>
</feature>
<dbReference type="Gene3D" id="3.40.50.1820">
    <property type="entry name" value="alpha/beta hydrolase"/>
    <property type="match status" value="1"/>
</dbReference>
<feature type="transmembrane region" description="Helical" evidence="7">
    <location>
        <begin position="137"/>
        <end position="159"/>
    </location>
</feature>
<evidence type="ECO:0000256" key="5">
    <source>
        <dbReference type="ARBA" id="ARBA00023180"/>
    </source>
</evidence>
<protein>
    <recommendedName>
        <fullName evidence="8">Major facilitator superfamily (MFS) profile domain-containing protein</fullName>
    </recommendedName>
</protein>
<evidence type="ECO:0000313" key="10">
    <source>
        <dbReference type="Proteomes" id="UP001498476"/>
    </source>
</evidence>
<evidence type="ECO:0000313" key="9">
    <source>
        <dbReference type="EMBL" id="KAK7423503.1"/>
    </source>
</evidence>
<dbReference type="SUPFAM" id="SSF103473">
    <property type="entry name" value="MFS general substrate transporter"/>
    <property type="match status" value="1"/>
</dbReference>
<keyword evidence="10" id="KW-1185">Reference proteome</keyword>
<evidence type="ECO:0000256" key="4">
    <source>
        <dbReference type="ARBA" id="ARBA00023136"/>
    </source>
</evidence>
<dbReference type="Pfam" id="PF00561">
    <property type="entry name" value="Abhydrolase_1"/>
    <property type="match status" value="1"/>
</dbReference>
<accession>A0ABR1HQJ9</accession>
<feature type="transmembrane region" description="Helical" evidence="7">
    <location>
        <begin position="60"/>
        <end position="84"/>
    </location>
</feature>
<feature type="transmembrane region" description="Helical" evidence="7">
    <location>
        <begin position="165"/>
        <end position="189"/>
    </location>
</feature>
<feature type="transmembrane region" description="Helical" evidence="7">
    <location>
        <begin position="472"/>
        <end position="490"/>
    </location>
</feature>
<name>A0ABR1HQJ9_9HYPO</name>
<evidence type="ECO:0000256" key="2">
    <source>
        <dbReference type="ARBA" id="ARBA00022692"/>
    </source>
</evidence>
<comment type="caution">
    <text evidence="9">The sequence shown here is derived from an EMBL/GenBank/DDBJ whole genome shotgun (WGS) entry which is preliminary data.</text>
</comment>
<dbReference type="Gene3D" id="1.20.1250.20">
    <property type="entry name" value="MFS general substrate transporter like domains"/>
    <property type="match status" value="1"/>
</dbReference>
<feature type="domain" description="Major facilitator superfamily (MFS) profile" evidence="8">
    <location>
        <begin position="66"/>
        <end position="529"/>
    </location>
</feature>
<dbReference type="PROSITE" id="PS50850">
    <property type="entry name" value="MFS"/>
    <property type="match status" value="1"/>
</dbReference>
<feature type="transmembrane region" description="Helical" evidence="7">
    <location>
        <begin position="201"/>
        <end position="219"/>
    </location>
</feature>
<keyword evidence="3 7" id="KW-1133">Transmembrane helix</keyword>
<reference evidence="9 10" key="1">
    <citation type="journal article" date="2025" name="Microbiol. Resour. Announc.">
        <title>Draft genome sequences for Neonectria magnoliae and Neonectria punicea, canker pathogens of Liriodendron tulipifera and Acer saccharum in West Virginia.</title>
        <authorList>
            <person name="Petronek H.M."/>
            <person name="Kasson M.T."/>
            <person name="Metheny A.M."/>
            <person name="Stauder C.M."/>
            <person name="Lovett B."/>
            <person name="Lynch S.C."/>
            <person name="Garnas J.R."/>
            <person name="Kasson L.R."/>
            <person name="Stajich J.E."/>
        </authorList>
    </citation>
    <scope>NUCLEOTIDE SEQUENCE [LARGE SCALE GENOMIC DNA]</scope>
    <source>
        <strain evidence="9 10">NRRL 64653</strain>
    </source>
</reference>
<feature type="transmembrane region" description="Helical" evidence="7">
    <location>
        <begin position="502"/>
        <end position="524"/>
    </location>
</feature>
<dbReference type="InterPro" id="IPR036259">
    <property type="entry name" value="MFS_trans_sf"/>
</dbReference>
<evidence type="ECO:0000256" key="3">
    <source>
        <dbReference type="ARBA" id="ARBA00022989"/>
    </source>
</evidence>
<evidence type="ECO:0000256" key="7">
    <source>
        <dbReference type="SAM" id="Phobius"/>
    </source>
</evidence>
<comment type="subcellular location">
    <subcellularLocation>
        <location evidence="1">Membrane</location>
        <topology evidence="1">Multi-pass membrane protein</topology>
    </subcellularLocation>
</comment>
<dbReference type="SUPFAM" id="SSF53474">
    <property type="entry name" value="alpha/beta-Hydrolases"/>
    <property type="match status" value="1"/>
</dbReference>
<dbReference type="EMBL" id="JAZAVJ010000009">
    <property type="protein sequence ID" value="KAK7423503.1"/>
    <property type="molecule type" value="Genomic_DNA"/>
</dbReference>
<dbReference type="InterPro" id="IPR029058">
    <property type="entry name" value="AB_hydrolase_fold"/>
</dbReference>
<keyword evidence="2 7" id="KW-0812">Transmembrane</keyword>
<gene>
    <name evidence="9" type="ORF">QQX98_000960</name>
</gene>
<keyword evidence="4 7" id="KW-0472">Membrane</keyword>
<dbReference type="InterPro" id="IPR020846">
    <property type="entry name" value="MFS_dom"/>
</dbReference>
<dbReference type="Pfam" id="PF08386">
    <property type="entry name" value="Abhydrolase_4"/>
    <property type="match status" value="1"/>
</dbReference>
<dbReference type="InterPro" id="IPR011701">
    <property type="entry name" value="MFS"/>
</dbReference>
<organism evidence="9 10">
    <name type="scientific">Neonectria punicea</name>
    <dbReference type="NCBI Taxonomy" id="979145"/>
    <lineage>
        <taxon>Eukaryota</taxon>
        <taxon>Fungi</taxon>
        <taxon>Dikarya</taxon>
        <taxon>Ascomycota</taxon>
        <taxon>Pezizomycotina</taxon>
        <taxon>Sordariomycetes</taxon>
        <taxon>Hypocreomycetidae</taxon>
        <taxon>Hypocreales</taxon>
        <taxon>Nectriaceae</taxon>
        <taxon>Neonectria</taxon>
    </lineage>
</organism>
<sequence length="1134" mass="124590">MSTMPTNPERPIDPEGTGVSTLGHVRLRDAVTNEIILIPSPSEDPKDPLNWRVMPRAFKLYTAVAVCFAMILCNFLAAGPTLAILETAQDFFPNWQETGMASPIAKTAYFFNCTALFQGLGNLVWMPLTNKYGRRPVYVVSFTMYLITAIWCCVAKEYANFLVARIVMGFAAGAAECLAPITISDVFFLHERGTITAMYNASLNLGVALGAIVDGFIVRYHPWRYIYYVAIALIGAVTLIVYFTFPETAYNRSPDTHGITTTLHAESGAYHFKAPDQEGNVQHHERAPRPRAKASEYLVPGLKLYHGTFTEESLWNMTLRPVLLLALPPVFWATMVMSVTIGFITAITSNVAPAFSTAYGFEAWQSGLCFFAGVIGALLGIFFGGNLSDWVADYFTKRNGGIREPEMRLPAIMISVITGPLSLVLYGVGIQNQLHWIVPTLGIGLINFSITQATNVSLVYTIDSYRPIAGEIVVTQLAFKSAFGFLLGFYTNPWVDKHGYDVAYGEMAAICGGVLVFWVPLFVWGKKLRQKTLSWGVMKHARWDIDREVGEYSTTHGESDLRAAIAIIKLPAKVPVTDPRYGGPVVLNPGGPGESGVYQVLTDGKNVQSILDEPAPTVLDTNESATLGGKYFDIISFDPRGVNNTTPSLQCFADSFDQRAWLLGLPDYGLLWHSESITGMEWARAAALGASCSYGEDETGILQHSNTAQTVEDMVQIIEKHGEWRATEVGVLVSGAQVTDRQSTADVIQWTAYQPGQEVIQYWGMSYGTLIGATFAAMHPDRVGRMVIDGVVDPADHYAGNWLTQLQDSDKIISKFCEYCFQAGPVKCALYTGSSPADVEARLTTILLFLKENPIPMAPSRTSSRGSSPAFVTYGDAHLALLSGMYFPFAVAEDFFDLLVSLESRNASSPALLRIIATKQATLNKAGCQPRRPSLDDKVPYVSGFGSFQAISCMDSGNKVELTRESFNEYLAVAQSQSRWISSSWARNKLACLGYTAQPAWNHGLMFEKQEWENTSHPLLIVGNTHDTVTPLRNARRVSTLFPGSVVLQQDSQGHCSHSTPSLCTAKRIRHYFQTGELPPKGTVCEPSIRPFLGCTAGNDGSRGECKFADDDEARLWQTMVDLADPFGLRPKDK</sequence>
<dbReference type="PANTHER" id="PTHR23502:SF34">
    <property type="entry name" value="PROTEIN HOL1"/>
    <property type="match status" value="1"/>
</dbReference>
<feature type="transmembrane region" description="Helical" evidence="7">
    <location>
        <begin position="225"/>
        <end position="245"/>
    </location>
</feature>
<evidence type="ECO:0000259" key="8">
    <source>
        <dbReference type="PROSITE" id="PS50850"/>
    </source>
</evidence>